<dbReference type="Proteomes" id="UP000054248">
    <property type="component" value="Unassembled WGS sequence"/>
</dbReference>
<evidence type="ECO:0000256" key="1">
    <source>
        <dbReference type="SAM" id="MobiDB-lite"/>
    </source>
</evidence>
<feature type="region of interest" description="Disordered" evidence="1">
    <location>
        <begin position="60"/>
        <end position="119"/>
    </location>
</feature>
<reference evidence="2 3" key="1">
    <citation type="submission" date="2014-04" db="EMBL/GenBank/DDBJ databases">
        <authorList>
            <consortium name="DOE Joint Genome Institute"/>
            <person name="Kuo A."/>
            <person name="Girlanda M."/>
            <person name="Perotto S."/>
            <person name="Kohler A."/>
            <person name="Nagy L.G."/>
            <person name="Floudas D."/>
            <person name="Copeland A."/>
            <person name="Barry K.W."/>
            <person name="Cichocki N."/>
            <person name="Veneault-Fourrey C."/>
            <person name="LaButti K."/>
            <person name="Lindquist E.A."/>
            <person name="Lipzen A."/>
            <person name="Lundell T."/>
            <person name="Morin E."/>
            <person name="Murat C."/>
            <person name="Sun H."/>
            <person name="Tunlid A."/>
            <person name="Henrissat B."/>
            <person name="Grigoriev I.V."/>
            <person name="Hibbett D.S."/>
            <person name="Martin F."/>
            <person name="Nordberg H.P."/>
            <person name="Cantor M.N."/>
            <person name="Hua S.X."/>
        </authorList>
    </citation>
    <scope>NUCLEOTIDE SEQUENCE [LARGE SCALE GENOMIC DNA]</scope>
    <source>
        <strain evidence="2 3">MUT 4182</strain>
    </source>
</reference>
<sequence length="226" mass="24541">MAPLGTAANPYGIRSPTELGGSVRSTPSEFSAWATYPETVQFRGRLAALQRGASAQAAAPLPIAGPSNPQALDNYAGEGSNQSSDEDSDQSNGGEGDQNSEGSGQQLDQEPAATDIHRRKINSTIVVGGKIELTPRQKWTRTKMFDLEMSEAKGGMVFDYDDSSMILGLLCRIHDSRRIQGEQGSTLIVVSGEEELEKWTKAARHFSVGFLNNILIYHGRKRWEGK</sequence>
<reference evidence="3" key="2">
    <citation type="submission" date="2015-01" db="EMBL/GenBank/DDBJ databases">
        <title>Evolutionary Origins and Diversification of the Mycorrhizal Mutualists.</title>
        <authorList>
            <consortium name="DOE Joint Genome Institute"/>
            <consortium name="Mycorrhizal Genomics Consortium"/>
            <person name="Kohler A."/>
            <person name="Kuo A."/>
            <person name="Nagy L.G."/>
            <person name="Floudas D."/>
            <person name="Copeland A."/>
            <person name="Barry K.W."/>
            <person name="Cichocki N."/>
            <person name="Veneault-Fourrey C."/>
            <person name="LaButti K."/>
            <person name="Lindquist E.A."/>
            <person name="Lipzen A."/>
            <person name="Lundell T."/>
            <person name="Morin E."/>
            <person name="Murat C."/>
            <person name="Riley R."/>
            <person name="Ohm R."/>
            <person name="Sun H."/>
            <person name="Tunlid A."/>
            <person name="Henrissat B."/>
            <person name="Grigoriev I.V."/>
            <person name="Hibbett D.S."/>
            <person name="Martin F."/>
        </authorList>
    </citation>
    <scope>NUCLEOTIDE SEQUENCE [LARGE SCALE GENOMIC DNA]</scope>
    <source>
        <strain evidence="3">MUT 4182</strain>
    </source>
</reference>
<feature type="compositionally biased region" description="Polar residues" evidence="1">
    <location>
        <begin position="99"/>
        <end position="108"/>
    </location>
</feature>
<name>A0A0C3LVI7_9AGAM</name>
<dbReference type="OrthoDB" id="3248745at2759"/>
<dbReference type="AlphaFoldDB" id="A0A0C3LVI7"/>
<feature type="region of interest" description="Disordered" evidence="1">
    <location>
        <begin position="1"/>
        <end position="27"/>
    </location>
</feature>
<evidence type="ECO:0000313" key="2">
    <source>
        <dbReference type="EMBL" id="KIO25382.1"/>
    </source>
</evidence>
<accession>A0A0C3LVI7</accession>
<dbReference type="HOGENOM" id="CLU_1305683_0_0_1"/>
<organism evidence="2 3">
    <name type="scientific">Tulasnella calospora MUT 4182</name>
    <dbReference type="NCBI Taxonomy" id="1051891"/>
    <lineage>
        <taxon>Eukaryota</taxon>
        <taxon>Fungi</taxon>
        <taxon>Dikarya</taxon>
        <taxon>Basidiomycota</taxon>
        <taxon>Agaricomycotina</taxon>
        <taxon>Agaricomycetes</taxon>
        <taxon>Cantharellales</taxon>
        <taxon>Tulasnellaceae</taxon>
        <taxon>Tulasnella</taxon>
    </lineage>
</organism>
<proteinExistence type="predicted"/>
<evidence type="ECO:0000313" key="3">
    <source>
        <dbReference type="Proteomes" id="UP000054248"/>
    </source>
</evidence>
<protein>
    <submittedName>
        <fullName evidence="2">Uncharacterized protein</fullName>
    </submittedName>
</protein>
<keyword evidence="3" id="KW-1185">Reference proteome</keyword>
<gene>
    <name evidence="2" type="ORF">M407DRAFT_25282</name>
</gene>
<dbReference type="EMBL" id="KN823043">
    <property type="protein sequence ID" value="KIO25382.1"/>
    <property type="molecule type" value="Genomic_DNA"/>
</dbReference>